<keyword evidence="3" id="KW-1185">Reference proteome</keyword>
<feature type="domain" description="N-acetyltransferase" evidence="1">
    <location>
        <begin position="11"/>
        <end position="168"/>
    </location>
</feature>
<dbReference type="InterPro" id="IPR051531">
    <property type="entry name" value="N-acetyltransferase"/>
</dbReference>
<dbReference type="PANTHER" id="PTHR43792:SF1">
    <property type="entry name" value="N-ACETYLTRANSFERASE DOMAIN-CONTAINING PROTEIN"/>
    <property type="match status" value="1"/>
</dbReference>
<reference evidence="2 3" key="1">
    <citation type="submission" date="2018-06" db="EMBL/GenBank/DDBJ databases">
        <title>Genomic Encyclopedia of Archaeal and Bacterial Type Strains, Phase II (KMG-II): from individual species to whole genera.</title>
        <authorList>
            <person name="Goeker M."/>
        </authorList>
    </citation>
    <scope>NUCLEOTIDE SEQUENCE [LARGE SCALE GENOMIC DNA]</scope>
    <source>
        <strain evidence="2 3">DSM 22011</strain>
    </source>
</reference>
<dbReference type="GO" id="GO:0016747">
    <property type="term" value="F:acyltransferase activity, transferring groups other than amino-acyl groups"/>
    <property type="evidence" value="ECO:0007669"/>
    <property type="project" value="InterPro"/>
</dbReference>
<dbReference type="OrthoDB" id="6293260at2"/>
<protein>
    <submittedName>
        <fullName evidence="2">RimJ/RimL family protein N-acetyltransferase</fullName>
    </submittedName>
</protein>
<keyword evidence="2" id="KW-0808">Transferase</keyword>
<evidence type="ECO:0000313" key="3">
    <source>
        <dbReference type="Proteomes" id="UP000249165"/>
    </source>
</evidence>
<dbReference type="Proteomes" id="UP000249165">
    <property type="component" value="Unassembled WGS sequence"/>
</dbReference>
<dbReference type="EMBL" id="QLMG01000004">
    <property type="protein sequence ID" value="RAK21543.1"/>
    <property type="molecule type" value="Genomic_DNA"/>
</dbReference>
<dbReference type="RefSeq" id="WP_009505647.1">
    <property type="nucleotide sequence ID" value="NZ_LIGK01000003.1"/>
</dbReference>
<dbReference type="InterPro" id="IPR016181">
    <property type="entry name" value="Acyl_CoA_acyltransferase"/>
</dbReference>
<proteinExistence type="predicted"/>
<dbReference type="PROSITE" id="PS51186">
    <property type="entry name" value="GNAT"/>
    <property type="match status" value="1"/>
</dbReference>
<dbReference type="AlphaFoldDB" id="A0A327YKS0"/>
<name>A0A327YKS0_9RHOB</name>
<sequence>MPAPILHTPRLTLRGHTLADLTALCALLGTERARYMGGAIPHLEAWRWMASEMAMWDLMGHGAWGIETREGVFLGQVGICQPPHFPEREIGWTLLDTAEGKGYAFEAATAALHWAWAQGFDTLVSYVDPANTRSRALAERLGAVHDPAAALPGGDTPTDCLVFRHSPDSDGSPEAYA</sequence>
<evidence type="ECO:0000313" key="2">
    <source>
        <dbReference type="EMBL" id="RAK21543.1"/>
    </source>
</evidence>
<evidence type="ECO:0000259" key="1">
    <source>
        <dbReference type="PROSITE" id="PS51186"/>
    </source>
</evidence>
<accession>A0A327YKS0</accession>
<dbReference type="SUPFAM" id="SSF55729">
    <property type="entry name" value="Acyl-CoA N-acyltransferases (Nat)"/>
    <property type="match status" value="1"/>
</dbReference>
<dbReference type="Pfam" id="PF13302">
    <property type="entry name" value="Acetyltransf_3"/>
    <property type="match status" value="1"/>
</dbReference>
<gene>
    <name evidence="2" type="ORF">ATI53_1004142</name>
</gene>
<dbReference type="PANTHER" id="PTHR43792">
    <property type="entry name" value="GNAT FAMILY, PUTATIVE (AFU_ORTHOLOGUE AFUA_3G00765)-RELATED-RELATED"/>
    <property type="match status" value="1"/>
</dbReference>
<organism evidence="2 3">
    <name type="scientific">Salipiger aestuarii</name>
    <dbReference type="NCBI Taxonomy" id="568098"/>
    <lineage>
        <taxon>Bacteria</taxon>
        <taxon>Pseudomonadati</taxon>
        <taxon>Pseudomonadota</taxon>
        <taxon>Alphaproteobacteria</taxon>
        <taxon>Rhodobacterales</taxon>
        <taxon>Roseobacteraceae</taxon>
        <taxon>Salipiger</taxon>
    </lineage>
</organism>
<dbReference type="InterPro" id="IPR000182">
    <property type="entry name" value="GNAT_dom"/>
</dbReference>
<comment type="caution">
    <text evidence="2">The sequence shown here is derived from an EMBL/GenBank/DDBJ whole genome shotgun (WGS) entry which is preliminary data.</text>
</comment>
<dbReference type="Gene3D" id="3.40.630.30">
    <property type="match status" value="1"/>
</dbReference>